<dbReference type="FunFam" id="1.25.40.10:FF:000690">
    <property type="entry name" value="Pentatricopeptide repeat-containing protein"/>
    <property type="match status" value="1"/>
</dbReference>
<evidence type="ECO:0000256" key="1">
    <source>
        <dbReference type="ARBA" id="ARBA00006643"/>
    </source>
</evidence>
<dbReference type="InterPro" id="IPR002885">
    <property type="entry name" value="PPR_rpt"/>
</dbReference>
<dbReference type="InterPro" id="IPR046848">
    <property type="entry name" value="E_motif"/>
</dbReference>
<dbReference type="Pfam" id="PF01535">
    <property type="entry name" value="PPR"/>
    <property type="match status" value="1"/>
</dbReference>
<reference evidence="4" key="1">
    <citation type="submission" date="2023-08" db="EMBL/GenBank/DDBJ databases">
        <title>A de novo genome assembly of Solanum verrucosum Schlechtendal, a Mexican diploid species geographically isolated from the other diploid A-genome species in potato relatives.</title>
        <authorList>
            <person name="Hosaka K."/>
        </authorList>
    </citation>
    <scope>NUCLEOTIDE SEQUENCE</scope>
    <source>
        <tissue evidence="4">Young leaves</tissue>
    </source>
</reference>
<dbReference type="Proteomes" id="UP001234989">
    <property type="component" value="Chromosome 1"/>
</dbReference>
<gene>
    <name evidence="4" type="ORF">MTR67_004402</name>
</gene>
<keyword evidence="2" id="KW-0677">Repeat</keyword>
<evidence type="ECO:0008006" key="6">
    <source>
        <dbReference type="Google" id="ProtNLM"/>
    </source>
</evidence>
<feature type="repeat" description="PPR" evidence="3">
    <location>
        <begin position="180"/>
        <end position="214"/>
    </location>
</feature>
<accession>A0AAF0T7R5</accession>
<dbReference type="InterPro" id="IPR011990">
    <property type="entry name" value="TPR-like_helical_dom_sf"/>
</dbReference>
<dbReference type="GO" id="GO:0003729">
    <property type="term" value="F:mRNA binding"/>
    <property type="evidence" value="ECO:0007669"/>
    <property type="project" value="UniProtKB-ARBA"/>
</dbReference>
<dbReference type="InterPro" id="IPR046960">
    <property type="entry name" value="PPR_At4g14850-like_plant"/>
</dbReference>
<evidence type="ECO:0000313" key="5">
    <source>
        <dbReference type="Proteomes" id="UP001234989"/>
    </source>
</evidence>
<evidence type="ECO:0000256" key="3">
    <source>
        <dbReference type="PROSITE-ProRule" id="PRU00708"/>
    </source>
</evidence>
<dbReference type="Gene3D" id="1.25.40.10">
    <property type="entry name" value="Tetratricopeptide repeat domain"/>
    <property type="match status" value="2"/>
</dbReference>
<sequence length="406" mass="45687">MYVEMMCKGLDLDKYTYPLVIKACVELRELRYGRLVHAHVIKNGFVLDLYVVNNLMRLYGVCGERDVALNVFREMPMRNVISWNTVISGLAQRKEFKQALSVFNEMQDQGVKPDENTLVGVLNCCSNLGALEVGKWVHTYIDRNRIQVAGFVGNALVDMYAKCGSMDDALRVFGSMTTKDVYSYTSVIVGSATHGKARMALKFFYEMLDNGIQPNEVTFVGVLIACSHGGLVEEGHKFFTDMWRVHKLKPRIEHYGCMVDLLGRAGLIDEAMELVKHMSIEPDASIWGSILAACRIQGKVDLAEHVTEILVNMESEKDGTYILMSNTYASVSKWKDALEVRKAMKRQKIKKVPGCSSIELDGVVSEFRRCDKAHPRSKDIYVMVEQLTFHLIGTEASSDGSEYCIV</sequence>
<keyword evidence="5" id="KW-1185">Reference proteome</keyword>
<dbReference type="Pfam" id="PF20431">
    <property type="entry name" value="E_motif"/>
    <property type="match status" value="1"/>
</dbReference>
<evidence type="ECO:0000256" key="2">
    <source>
        <dbReference type="ARBA" id="ARBA00022737"/>
    </source>
</evidence>
<dbReference type="Pfam" id="PF13041">
    <property type="entry name" value="PPR_2"/>
    <property type="match status" value="2"/>
</dbReference>
<feature type="repeat" description="PPR" evidence="3">
    <location>
        <begin position="79"/>
        <end position="113"/>
    </location>
</feature>
<dbReference type="PANTHER" id="PTHR47926">
    <property type="entry name" value="PENTATRICOPEPTIDE REPEAT-CONTAINING PROTEIN"/>
    <property type="match status" value="1"/>
</dbReference>
<organism evidence="4 5">
    <name type="scientific">Solanum verrucosum</name>
    <dbReference type="NCBI Taxonomy" id="315347"/>
    <lineage>
        <taxon>Eukaryota</taxon>
        <taxon>Viridiplantae</taxon>
        <taxon>Streptophyta</taxon>
        <taxon>Embryophyta</taxon>
        <taxon>Tracheophyta</taxon>
        <taxon>Spermatophyta</taxon>
        <taxon>Magnoliopsida</taxon>
        <taxon>eudicotyledons</taxon>
        <taxon>Gunneridae</taxon>
        <taxon>Pentapetalae</taxon>
        <taxon>asterids</taxon>
        <taxon>lamiids</taxon>
        <taxon>Solanales</taxon>
        <taxon>Solanaceae</taxon>
        <taxon>Solanoideae</taxon>
        <taxon>Solaneae</taxon>
        <taxon>Solanum</taxon>
    </lineage>
</organism>
<protein>
    <recommendedName>
        <fullName evidence="6">Pentatricopeptide repeat-containing protein</fullName>
    </recommendedName>
</protein>
<dbReference type="FunFam" id="1.25.40.10:FF:000427">
    <property type="entry name" value="Pentatricopeptide repeat-containing protein chloroplastic"/>
    <property type="match status" value="1"/>
</dbReference>
<evidence type="ECO:0000313" key="4">
    <source>
        <dbReference type="EMBL" id="WMV11017.1"/>
    </source>
</evidence>
<dbReference type="GO" id="GO:0009451">
    <property type="term" value="P:RNA modification"/>
    <property type="evidence" value="ECO:0007669"/>
    <property type="project" value="InterPro"/>
</dbReference>
<dbReference type="AlphaFoldDB" id="A0AAF0T7R5"/>
<dbReference type="NCBIfam" id="TIGR00756">
    <property type="entry name" value="PPR"/>
    <property type="match status" value="4"/>
</dbReference>
<name>A0AAF0T7R5_SOLVR</name>
<proteinExistence type="inferred from homology"/>
<dbReference type="PROSITE" id="PS51375">
    <property type="entry name" value="PPR"/>
    <property type="match status" value="2"/>
</dbReference>
<comment type="similarity">
    <text evidence="1">Belongs to the PPR family. PCMP-H subfamily.</text>
</comment>
<dbReference type="EMBL" id="CP133612">
    <property type="protein sequence ID" value="WMV11017.1"/>
    <property type="molecule type" value="Genomic_DNA"/>
</dbReference>